<name>A0ABQ9XUU9_9EUKA</name>
<protein>
    <submittedName>
        <fullName evidence="1">Uncharacterized protein</fullName>
    </submittedName>
</protein>
<proteinExistence type="predicted"/>
<keyword evidence="2" id="KW-1185">Reference proteome</keyword>
<accession>A0ABQ9XUU9</accession>
<organism evidence="1 2">
    <name type="scientific">Blattamonas nauphoetae</name>
    <dbReference type="NCBI Taxonomy" id="2049346"/>
    <lineage>
        <taxon>Eukaryota</taxon>
        <taxon>Metamonada</taxon>
        <taxon>Preaxostyla</taxon>
        <taxon>Oxymonadida</taxon>
        <taxon>Blattamonas</taxon>
    </lineage>
</organism>
<dbReference type="Proteomes" id="UP001281761">
    <property type="component" value="Unassembled WGS sequence"/>
</dbReference>
<dbReference type="EMBL" id="JARBJD010000069">
    <property type="protein sequence ID" value="KAK2955254.1"/>
    <property type="molecule type" value="Genomic_DNA"/>
</dbReference>
<sequence>MCSSMSKKALTVLSTKSKSDSETRPFLRTHCVPSDTTGSSSELVPFTKRLCSTLVEHVSEMKSLFAESSPSDRSASAPSVTLPDESPLFSRNTVLEVLCEGFYLLDSLLLLSNPTLHDILIDCDFVPLLKSTIITCLDLLEQPKTDSICPPSDRTAMLLTILNISWNCLASSLLDSHESLHPIVESAFSDIPQLCSLLERTCRHSSPNSQHLRMIINLACNHPHFVPRMLEENLIERVINTSKPMAVPTQRGQFHMDLIWVILHLVGDPICFTKDKEEWKRNQKLQLERALKPSKPCLLFILLREEFIPNDISGDRDLLTQITYLLGHTLQLERDLFEDGEIVETGREEWEVGWLVEKTNEYDMNERLYQIWRDDEKMIRNEKARWKKRVERQREAGHEDAVEGWLTRSDYETKPEIDYYFICVNEESGMNTPMWEWY</sequence>
<evidence type="ECO:0000313" key="1">
    <source>
        <dbReference type="EMBL" id="KAK2955254.1"/>
    </source>
</evidence>
<gene>
    <name evidence="1" type="ORF">BLNAU_9806</name>
</gene>
<reference evidence="1 2" key="1">
    <citation type="journal article" date="2022" name="bioRxiv">
        <title>Genomics of Preaxostyla Flagellates Illuminates Evolutionary Transitions and the Path Towards Mitochondrial Loss.</title>
        <authorList>
            <person name="Novak L.V.F."/>
            <person name="Treitli S.C."/>
            <person name="Pyrih J."/>
            <person name="Halakuc P."/>
            <person name="Pipaliya S.V."/>
            <person name="Vacek V."/>
            <person name="Brzon O."/>
            <person name="Soukal P."/>
            <person name="Eme L."/>
            <person name="Dacks J.B."/>
            <person name="Karnkowska A."/>
            <person name="Elias M."/>
            <person name="Hampl V."/>
        </authorList>
    </citation>
    <scope>NUCLEOTIDE SEQUENCE [LARGE SCALE GENOMIC DNA]</scope>
    <source>
        <strain evidence="1">NAU3</strain>
        <tissue evidence="1">Gut</tissue>
    </source>
</reference>
<comment type="caution">
    <text evidence="1">The sequence shown here is derived from an EMBL/GenBank/DDBJ whole genome shotgun (WGS) entry which is preliminary data.</text>
</comment>
<evidence type="ECO:0000313" key="2">
    <source>
        <dbReference type="Proteomes" id="UP001281761"/>
    </source>
</evidence>